<evidence type="ECO:0000259" key="6">
    <source>
        <dbReference type="PROSITE" id="PS51123"/>
    </source>
</evidence>
<protein>
    <submittedName>
        <fullName evidence="7">OmpA family protein</fullName>
    </submittedName>
</protein>
<dbReference type="InterPro" id="IPR036737">
    <property type="entry name" value="OmpA-like_sf"/>
</dbReference>
<evidence type="ECO:0000256" key="2">
    <source>
        <dbReference type="ARBA" id="ARBA00023136"/>
    </source>
</evidence>
<keyword evidence="3" id="KW-0998">Cell outer membrane</keyword>
<evidence type="ECO:0000313" key="7">
    <source>
        <dbReference type="EMBL" id="MDN4166022.1"/>
    </source>
</evidence>
<dbReference type="Gene3D" id="3.30.1330.60">
    <property type="entry name" value="OmpA-like domain"/>
    <property type="match status" value="1"/>
</dbReference>
<accession>A0ABT8F6G2</accession>
<dbReference type="EMBL" id="JAUHJS010000005">
    <property type="protein sequence ID" value="MDN4166022.1"/>
    <property type="molecule type" value="Genomic_DNA"/>
</dbReference>
<organism evidence="7 8">
    <name type="scientific">Shiella aurantiaca</name>
    <dbReference type="NCBI Taxonomy" id="3058365"/>
    <lineage>
        <taxon>Bacteria</taxon>
        <taxon>Pseudomonadati</taxon>
        <taxon>Bacteroidota</taxon>
        <taxon>Cytophagia</taxon>
        <taxon>Cytophagales</taxon>
        <taxon>Shiellaceae</taxon>
        <taxon>Shiella</taxon>
    </lineage>
</organism>
<dbReference type="InterPro" id="IPR011659">
    <property type="entry name" value="WD40"/>
</dbReference>
<evidence type="ECO:0000313" key="8">
    <source>
        <dbReference type="Proteomes" id="UP001168552"/>
    </source>
</evidence>
<dbReference type="CDD" id="cd07185">
    <property type="entry name" value="OmpA_C-like"/>
    <property type="match status" value="1"/>
</dbReference>
<dbReference type="SUPFAM" id="SSF103088">
    <property type="entry name" value="OmpA-like"/>
    <property type="match status" value="1"/>
</dbReference>
<evidence type="ECO:0000256" key="4">
    <source>
        <dbReference type="PROSITE-ProRule" id="PRU00473"/>
    </source>
</evidence>
<sequence length="493" mass="55607">MRLVTLSTLLWLPFTVLAQLDPKQPVNGKVNSKYIETRPLISPSGKYLYFSRREHPDNAGGVKDDQDIWRVAIDDTSTEPVNLGKAINSKKSDALVSVNNDDSEIILFNTGKFKDAPLLRIKKLGNGWGKPEEIIIEDFYNLSPYSDFYYSFEEKIIIMALKRGDSRGGQDLFFSRERIDGTWTIPESLGGAVNSRKDDFAPFLAADGKSLFYCSYGFKGSGQADIYYSYRLDDTWGNWSVPINLGSAINSPNEEIYVSVSTDFSTIYFDSYSPKAADRNVYQAQLPEAFKPKPSEPEGEDVVVLAMQKKAEEKETVEEVIVKAEPVQVLEANAQMPTSKENPLSPVVAPEKKSKGKEEKSLKYVVPIDTPLQILVEEDREKVSRNIYFASNKASFDPSFRPELEQVVTMLSSRPNSLIHLEGHADDRGVREANIKISYERAVAVKKQLVKMGVPEERIELFWKGDTEPLASNDDEKEGRELNRRVEIYFSSN</sequence>
<evidence type="ECO:0000256" key="3">
    <source>
        <dbReference type="ARBA" id="ARBA00023237"/>
    </source>
</evidence>
<comment type="caution">
    <text evidence="7">The sequence shown here is derived from an EMBL/GenBank/DDBJ whole genome shotgun (WGS) entry which is preliminary data.</text>
</comment>
<dbReference type="PANTHER" id="PTHR30329">
    <property type="entry name" value="STATOR ELEMENT OF FLAGELLAR MOTOR COMPLEX"/>
    <property type="match status" value="1"/>
</dbReference>
<reference evidence="7" key="1">
    <citation type="submission" date="2023-06" db="EMBL/GenBank/DDBJ databases">
        <title>Cytophagales bacterium Strain LB-30, isolated from soil.</title>
        <authorList>
            <person name="Liu B."/>
        </authorList>
    </citation>
    <scope>NUCLEOTIDE SEQUENCE</scope>
    <source>
        <strain evidence="7">LB-30</strain>
    </source>
</reference>
<dbReference type="Pfam" id="PF07676">
    <property type="entry name" value="PD40"/>
    <property type="match status" value="2"/>
</dbReference>
<feature type="chain" id="PRO_5046902943" evidence="5">
    <location>
        <begin position="19"/>
        <end position="493"/>
    </location>
</feature>
<dbReference type="Pfam" id="PF00691">
    <property type="entry name" value="OmpA"/>
    <property type="match status" value="1"/>
</dbReference>
<feature type="domain" description="OmpA-like" evidence="6">
    <location>
        <begin position="376"/>
        <end position="493"/>
    </location>
</feature>
<dbReference type="PROSITE" id="PS51123">
    <property type="entry name" value="OMPA_2"/>
    <property type="match status" value="1"/>
</dbReference>
<keyword evidence="5" id="KW-0732">Signal</keyword>
<keyword evidence="2 4" id="KW-0472">Membrane</keyword>
<comment type="subcellular location">
    <subcellularLocation>
        <location evidence="1">Cell outer membrane</location>
    </subcellularLocation>
</comment>
<name>A0ABT8F6G2_9BACT</name>
<gene>
    <name evidence="7" type="ORF">QWY31_10950</name>
</gene>
<dbReference type="InterPro" id="IPR050330">
    <property type="entry name" value="Bact_OuterMem_StrucFunc"/>
</dbReference>
<evidence type="ECO:0000256" key="5">
    <source>
        <dbReference type="SAM" id="SignalP"/>
    </source>
</evidence>
<proteinExistence type="predicted"/>
<dbReference type="Proteomes" id="UP001168552">
    <property type="component" value="Unassembled WGS sequence"/>
</dbReference>
<keyword evidence="8" id="KW-1185">Reference proteome</keyword>
<dbReference type="SUPFAM" id="SSF82171">
    <property type="entry name" value="DPP6 N-terminal domain-like"/>
    <property type="match status" value="1"/>
</dbReference>
<dbReference type="InterPro" id="IPR006665">
    <property type="entry name" value="OmpA-like"/>
</dbReference>
<dbReference type="PANTHER" id="PTHR30329:SF21">
    <property type="entry name" value="LIPOPROTEIN YIAD-RELATED"/>
    <property type="match status" value="1"/>
</dbReference>
<dbReference type="RefSeq" id="WP_320004557.1">
    <property type="nucleotide sequence ID" value="NZ_JAUHJS010000005.1"/>
</dbReference>
<dbReference type="PRINTS" id="PR01021">
    <property type="entry name" value="OMPADOMAIN"/>
</dbReference>
<feature type="signal peptide" evidence="5">
    <location>
        <begin position="1"/>
        <end position="18"/>
    </location>
</feature>
<dbReference type="InterPro" id="IPR006664">
    <property type="entry name" value="OMP_bac"/>
</dbReference>
<evidence type="ECO:0000256" key="1">
    <source>
        <dbReference type="ARBA" id="ARBA00004442"/>
    </source>
</evidence>